<dbReference type="InterPro" id="IPR015077">
    <property type="entry name" value="DUF1858"/>
</dbReference>
<protein>
    <recommendedName>
        <fullName evidence="1">DUF1858 domain-containing protein</fullName>
    </recommendedName>
</protein>
<sequence length="180" mass="19823">MVKKDPQNIVDITPSVTIHVLLEAYPELEDVLIGMAPPFKRLKNPILRKTVAKVATIENISSVGGIPLDILIGKLRKAVGQPQSTDSYSDQDYFGEPPDWFSPNKIVFSVDEKKVDAKAGKSLVALVLEAKPVNKGDIVELTTSFLPAPGIDILKSKGYSVWSQRESDDLVRSYFLKNAE</sequence>
<accession>A0A3B1BEU3</accession>
<reference evidence="2" key="1">
    <citation type="submission" date="2018-06" db="EMBL/GenBank/DDBJ databases">
        <authorList>
            <person name="Zhirakovskaya E."/>
        </authorList>
    </citation>
    <scope>NUCLEOTIDE SEQUENCE</scope>
</reference>
<proteinExistence type="predicted"/>
<dbReference type="Pfam" id="PF08984">
    <property type="entry name" value="DUF1858"/>
    <property type="match status" value="1"/>
</dbReference>
<evidence type="ECO:0000313" key="2">
    <source>
        <dbReference type="EMBL" id="VAX08920.1"/>
    </source>
</evidence>
<evidence type="ECO:0000259" key="1">
    <source>
        <dbReference type="Pfam" id="PF08984"/>
    </source>
</evidence>
<gene>
    <name evidence="2" type="ORF">MNBD_GAMMA26-2175</name>
</gene>
<dbReference type="Gene3D" id="1.10.3910.10">
    <property type="entry name" value="SP0561-like"/>
    <property type="match status" value="1"/>
</dbReference>
<dbReference type="InterPro" id="IPR038062">
    <property type="entry name" value="ScdA-like_N_sf"/>
</dbReference>
<dbReference type="SUPFAM" id="SSF140683">
    <property type="entry name" value="SP0561-like"/>
    <property type="match status" value="1"/>
</dbReference>
<name>A0A3B1BEU3_9ZZZZ</name>
<feature type="domain" description="DUF1858" evidence="1">
    <location>
        <begin position="12"/>
        <end position="72"/>
    </location>
</feature>
<dbReference type="EMBL" id="UOFX01000044">
    <property type="protein sequence ID" value="VAX08920.1"/>
    <property type="molecule type" value="Genomic_DNA"/>
</dbReference>
<dbReference type="AlphaFoldDB" id="A0A3B1BEU3"/>
<organism evidence="2">
    <name type="scientific">hydrothermal vent metagenome</name>
    <dbReference type="NCBI Taxonomy" id="652676"/>
    <lineage>
        <taxon>unclassified sequences</taxon>
        <taxon>metagenomes</taxon>
        <taxon>ecological metagenomes</taxon>
    </lineage>
</organism>